<protein>
    <recommendedName>
        <fullName evidence="1">peptidylprolyl isomerase</fullName>
        <ecNumber evidence="1">5.2.1.8</ecNumber>
    </recommendedName>
</protein>
<dbReference type="SUPFAM" id="SSF54534">
    <property type="entry name" value="FKBP-like"/>
    <property type="match status" value="1"/>
</dbReference>
<dbReference type="AlphaFoldDB" id="A0ABD1XTL0"/>
<proteinExistence type="predicted"/>
<dbReference type="EMBL" id="JBHFFA010000007">
    <property type="protein sequence ID" value="KAL2612264.1"/>
    <property type="molecule type" value="Genomic_DNA"/>
</dbReference>
<keyword evidence="4" id="KW-1185">Reference proteome</keyword>
<comment type="catalytic activity">
    <reaction evidence="1">
        <text>[protein]-peptidylproline (omega=180) = [protein]-peptidylproline (omega=0)</text>
        <dbReference type="Rhea" id="RHEA:16237"/>
        <dbReference type="Rhea" id="RHEA-COMP:10747"/>
        <dbReference type="Rhea" id="RHEA-COMP:10748"/>
        <dbReference type="ChEBI" id="CHEBI:83833"/>
        <dbReference type="ChEBI" id="CHEBI:83834"/>
        <dbReference type="EC" id="5.2.1.8"/>
    </reaction>
</comment>
<comment type="caution">
    <text evidence="3">The sequence shown here is derived from an EMBL/GenBank/DDBJ whole genome shotgun (WGS) entry which is preliminary data.</text>
</comment>
<evidence type="ECO:0000256" key="1">
    <source>
        <dbReference type="PROSITE-ProRule" id="PRU00277"/>
    </source>
</evidence>
<gene>
    <name evidence="3" type="ORF">R1flu_023956</name>
</gene>
<reference evidence="3 4" key="1">
    <citation type="submission" date="2024-09" db="EMBL/GenBank/DDBJ databases">
        <title>Chromosome-scale assembly of Riccia fluitans.</title>
        <authorList>
            <person name="Paukszto L."/>
            <person name="Sawicki J."/>
            <person name="Karawczyk K."/>
            <person name="Piernik-Szablinska J."/>
            <person name="Szczecinska M."/>
            <person name="Mazdziarz M."/>
        </authorList>
    </citation>
    <scope>NUCLEOTIDE SEQUENCE [LARGE SCALE GENOMIC DNA]</scope>
    <source>
        <strain evidence="3">Rf_01</strain>
        <tissue evidence="3">Aerial parts of the thallus</tissue>
    </source>
</reference>
<dbReference type="Gene3D" id="3.10.50.40">
    <property type="match status" value="1"/>
</dbReference>
<dbReference type="InterPro" id="IPR046357">
    <property type="entry name" value="PPIase_dom_sf"/>
</dbReference>
<dbReference type="InterPro" id="IPR044239">
    <property type="entry name" value="FKBP20-2-like"/>
</dbReference>
<dbReference type="PANTHER" id="PTHR47414">
    <property type="entry name" value="PEPTIDYL-PROLYL CIS-TRANS ISOMERASE FKBP20-2, CHLOROPLASTIC"/>
    <property type="match status" value="1"/>
</dbReference>
<evidence type="ECO:0000259" key="2">
    <source>
        <dbReference type="PROSITE" id="PS50059"/>
    </source>
</evidence>
<dbReference type="Pfam" id="PF00254">
    <property type="entry name" value="FKBP_C"/>
    <property type="match status" value="1"/>
</dbReference>
<evidence type="ECO:0000313" key="3">
    <source>
        <dbReference type="EMBL" id="KAL2612264.1"/>
    </source>
</evidence>
<name>A0ABD1XTL0_9MARC</name>
<keyword evidence="1" id="KW-0697">Rotamase</keyword>
<feature type="domain" description="PPIase FKBP-type" evidence="2">
    <location>
        <begin position="175"/>
        <end position="262"/>
    </location>
</feature>
<dbReference type="PROSITE" id="PS50059">
    <property type="entry name" value="FKBP_PPIASE"/>
    <property type="match status" value="1"/>
</dbReference>
<dbReference type="Proteomes" id="UP001605036">
    <property type="component" value="Unassembled WGS sequence"/>
</dbReference>
<dbReference type="InterPro" id="IPR001179">
    <property type="entry name" value="PPIase_FKBP_dom"/>
</dbReference>
<dbReference type="GO" id="GO:0003755">
    <property type="term" value="F:peptidyl-prolyl cis-trans isomerase activity"/>
    <property type="evidence" value="ECO:0007669"/>
    <property type="project" value="UniProtKB-KW"/>
</dbReference>
<evidence type="ECO:0000313" key="4">
    <source>
        <dbReference type="Proteomes" id="UP001605036"/>
    </source>
</evidence>
<dbReference type="PANTHER" id="PTHR47414:SF1">
    <property type="entry name" value="PEPTIDYL-PROLYL CIS-TRANS ISOMERASE FKBP20-2, CHLOROPLASTIC"/>
    <property type="match status" value="1"/>
</dbReference>
<accession>A0ABD1XTL0</accession>
<organism evidence="3 4">
    <name type="scientific">Riccia fluitans</name>
    <dbReference type="NCBI Taxonomy" id="41844"/>
    <lineage>
        <taxon>Eukaryota</taxon>
        <taxon>Viridiplantae</taxon>
        <taxon>Streptophyta</taxon>
        <taxon>Embryophyta</taxon>
        <taxon>Marchantiophyta</taxon>
        <taxon>Marchantiopsida</taxon>
        <taxon>Marchantiidae</taxon>
        <taxon>Marchantiales</taxon>
        <taxon>Ricciaceae</taxon>
        <taxon>Riccia</taxon>
    </lineage>
</organism>
<dbReference type="EC" id="5.2.1.8" evidence="1"/>
<keyword evidence="1" id="KW-0413">Isomerase</keyword>
<sequence length="278" mass="29997">MPTSRLLTGTAFLPNPPAAFRSAIQLGPIACSSSKGDGGLQGARLSVTTARDSPTDLAANVEAETARAQSRRSFCGACVLGLVVLPLTGYGGEAEAVVATTRSEAKEAPSPFDEDRLLQQNRRMQKLNGAPDGFPGFIREGFDVKVVTDDKYVTTKTGLIYYDLVEGHGEPPQDGQQVVFHYTGYNEAGRRVDSSYQQGQPARTRVGINGMIPGFEEGIKSMRAGGKRRIIIPPDLGPPVGPSTFFSAKQFEVFDVELLDVKSCERRTVFLYSDVVCQ</sequence>